<evidence type="ECO:0000313" key="4">
    <source>
        <dbReference type="EMBL" id="TNN00434.1"/>
    </source>
</evidence>
<sequence>MEAPLTSSPQVLDIPPLPYCELTDPRDDVTLPRLIEALQDRHRIRQTVLHQYSTAADTARSMLQQLDSDLFSKENTINEQNNKLAEKETVIQNNKADIECLEKKLKVHEEKIDVLQTTNKQCEDDKNSLQQELQSREQKLQQELSVRRRMEQHLHRKLEDTKLKWEKECDRRVNAIQVDLQTRLLVKEEKLKQVKAIIMESQTLQCLRLSPRPCQPQDSSSEEELYEMSPASPLLLCVSPPHPQLESFNTSSEDSDSLPRKTHPVPSSGTNSCVSVASVVSALEREGRDSRQGFSCRQSPMEAESPARSQPRRSRRRAGCWTPPNDEPKSSDRNPAVPVEHYKIPVRPLHRRFCSAGQEKWVDHRPTSSLDLGSMMRPVIPNAIEVSSPSEKALAKCDKYVLMHQELASDDEIRTQLIKGEVIKTRGGGQAVQFTDIETLKQELIPASR</sequence>
<evidence type="ECO:0000256" key="1">
    <source>
        <dbReference type="SAM" id="Coils"/>
    </source>
</evidence>
<organism evidence="4 5">
    <name type="scientific">Takifugu bimaculatus</name>
    <dbReference type="NCBI Taxonomy" id="433685"/>
    <lineage>
        <taxon>Eukaryota</taxon>
        <taxon>Metazoa</taxon>
        <taxon>Chordata</taxon>
        <taxon>Craniata</taxon>
        <taxon>Vertebrata</taxon>
        <taxon>Euteleostomi</taxon>
        <taxon>Actinopterygii</taxon>
        <taxon>Neopterygii</taxon>
        <taxon>Teleostei</taxon>
        <taxon>Neoteleostei</taxon>
        <taxon>Acanthomorphata</taxon>
        <taxon>Eupercaria</taxon>
        <taxon>Tetraodontiformes</taxon>
        <taxon>Tetradontoidea</taxon>
        <taxon>Tetraodontidae</taxon>
        <taxon>Takifugu</taxon>
    </lineage>
</organism>
<dbReference type="Proteomes" id="UP000516260">
    <property type="component" value="Chromosome 12"/>
</dbReference>
<feature type="region of interest" description="Disordered" evidence="2">
    <location>
        <begin position="236"/>
        <end position="272"/>
    </location>
</feature>
<evidence type="ECO:0000256" key="2">
    <source>
        <dbReference type="SAM" id="MobiDB-lite"/>
    </source>
</evidence>
<name>A0A4Z2C8E9_9TELE</name>
<feature type="domain" description="Kinesin-like protein Kif23 Arf6-interacting" evidence="3">
    <location>
        <begin position="345"/>
        <end position="443"/>
    </location>
</feature>
<gene>
    <name evidence="4" type="ORF">fugu_011680</name>
</gene>
<evidence type="ECO:0000313" key="5">
    <source>
        <dbReference type="Proteomes" id="UP000516260"/>
    </source>
</evidence>
<dbReference type="Pfam" id="PF16540">
    <property type="entry name" value="MKLP1_Arf_bdg"/>
    <property type="match status" value="1"/>
</dbReference>
<evidence type="ECO:0000259" key="3">
    <source>
        <dbReference type="Pfam" id="PF16540"/>
    </source>
</evidence>
<dbReference type="InterPro" id="IPR032384">
    <property type="entry name" value="Kif23_Arf-bd"/>
</dbReference>
<keyword evidence="5" id="KW-1185">Reference proteome</keyword>
<dbReference type="InterPro" id="IPR038105">
    <property type="entry name" value="Kif23_Arf-bd_sf"/>
</dbReference>
<protein>
    <recommendedName>
        <fullName evidence="3">Kinesin-like protein Kif23 Arf6-interacting domain-containing protein</fullName>
    </recommendedName>
</protein>
<reference evidence="4 5" key="1">
    <citation type="submission" date="2019-04" db="EMBL/GenBank/DDBJ databases">
        <title>The sequence and de novo assembly of Takifugu bimaculatus genome using PacBio and Hi-C technologies.</title>
        <authorList>
            <person name="Xu P."/>
            <person name="Liu B."/>
            <person name="Zhou Z."/>
        </authorList>
    </citation>
    <scope>NUCLEOTIDE SEQUENCE [LARGE SCALE GENOMIC DNA]</scope>
    <source>
        <strain evidence="4">TB-2018</strain>
        <tissue evidence="4">Muscle</tissue>
    </source>
</reference>
<keyword evidence="1" id="KW-0175">Coiled coil</keyword>
<dbReference type="Gene3D" id="2.60.40.4330">
    <property type="entry name" value="Kinesin-like protein Kif23, Arf6-interacting domain"/>
    <property type="match status" value="1"/>
</dbReference>
<comment type="caution">
    <text evidence="4">The sequence shown here is derived from an EMBL/GenBank/DDBJ whole genome shotgun (WGS) entry which is preliminary data.</text>
</comment>
<feature type="region of interest" description="Disordered" evidence="2">
    <location>
        <begin position="284"/>
        <end position="338"/>
    </location>
</feature>
<dbReference type="AlphaFoldDB" id="A0A4Z2C8E9"/>
<accession>A0A4Z2C8E9</accession>
<proteinExistence type="predicted"/>
<feature type="coiled-coil region" evidence="1">
    <location>
        <begin position="63"/>
        <end position="146"/>
    </location>
</feature>
<dbReference type="EMBL" id="SWLE01000004">
    <property type="protein sequence ID" value="TNN00434.1"/>
    <property type="molecule type" value="Genomic_DNA"/>
</dbReference>